<dbReference type="AlphaFoldDB" id="K1RLM6"/>
<evidence type="ECO:0000313" key="8">
    <source>
        <dbReference type="EMBL" id="EKC42480.1"/>
    </source>
</evidence>
<keyword evidence="3" id="KW-0349">Heme</keyword>
<dbReference type="Pfam" id="PF00067">
    <property type="entry name" value="p450"/>
    <property type="match status" value="1"/>
</dbReference>
<dbReference type="Gene3D" id="1.10.630.10">
    <property type="entry name" value="Cytochrome P450"/>
    <property type="match status" value="1"/>
</dbReference>
<proteinExistence type="inferred from homology"/>
<dbReference type="GO" id="GO:0020037">
    <property type="term" value="F:heme binding"/>
    <property type="evidence" value="ECO:0007669"/>
    <property type="project" value="InterPro"/>
</dbReference>
<accession>K1RLM6</accession>
<evidence type="ECO:0000256" key="1">
    <source>
        <dbReference type="ARBA" id="ARBA00001971"/>
    </source>
</evidence>
<dbReference type="InterPro" id="IPR050479">
    <property type="entry name" value="CYP11_CYP27_families"/>
</dbReference>
<dbReference type="InParanoid" id="K1RLM6"/>
<dbReference type="PANTHER" id="PTHR24279:SF120">
    <property type="entry name" value="CYTOCHROME P450"/>
    <property type="match status" value="1"/>
</dbReference>
<reference evidence="8" key="1">
    <citation type="journal article" date="2012" name="Nature">
        <title>The oyster genome reveals stress adaptation and complexity of shell formation.</title>
        <authorList>
            <person name="Zhang G."/>
            <person name="Fang X."/>
            <person name="Guo X."/>
            <person name="Li L."/>
            <person name="Luo R."/>
            <person name="Xu F."/>
            <person name="Yang P."/>
            <person name="Zhang L."/>
            <person name="Wang X."/>
            <person name="Qi H."/>
            <person name="Xiong Z."/>
            <person name="Que H."/>
            <person name="Xie Y."/>
            <person name="Holland P.W."/>
            <person name="Paps J."/>
            <person name="Zhu Y."/>
            <person name="Wu F."/>
            <person name="Chen Y."/>
            <person name="Wang J."/>
            <person name="Peng C."/>
            <person name="Meng J."/>
            <person name="Yang L."/>
            <person name="Liu J."/>
            <person name="Wen B."/>
            <person name="Zhang N."/>
            <person name="Huang Z."/>
            <person name="Zhu Q."/>
            <person name="Feng Y."/>
            <person name="Mount A."/>
            <person name="Hedgecock D."/>
            <person name="Xu Z."/>
            <person name="Liu Y."/>
            <person name="Domazet-Loso T."/>
            <person name="Du Y."/>
            <person name="Sun X."/>
            <person name="Zhang S."/>
            <person name="Liu B."/>
            <person name="Cheng P."/>
            <person name="Jiang X."/>
            <person name="Li J."/>
            <person name="Fan D."/>
            <person name="Wang W."/>
            <person name="Fu W."/>
            <person name="Wang T."/>
            <person name="Wang B."/>
            <person name="Zhang J."/>
            <person name="Peng Z."/>
            <person name="Li Y."/>
            <person name="Li N."/>
            <person name="Wang J."/>
            <person name="Chen M."/>
            <person name="He Y."/>
            <person name="Tan F."/>
            <person name="Song X."/>
            <person name="Zheng Q."/>
            <person name="Huang R."/>
            <person name="Yang H."/>
            <person name="Du X."/>
            <person name="Chen L."/>
            <person name="Yang M."/>
            <person name="Gaffney P.M."/>
            <person name="Wang S."/>
            <person name="Luo L."/>
            <person name="She Z."/>
            <person name="Ming Y."/>
            <person name="Huang W."/>
            <person name="Zhang S."/>
            <person name="Huang B."/>
            <person name="Zhang Y."/>
            <person name="Qu T."/>
            <person name="Ni P."/>
            <person name="Miao G."/>
            <person name="Wang J."/>
            <person name="Wang Q."/>
            <person name="Steinberg C.E."/>
            <person name="Wang H."/>
            <person name="Li N."/>
            <person name="Qian L."/>
            <person name="Zhang G."/>
            <person name="Li Y."/>
            <person name="Yang H."/>
            <person name="Liu X."/>
            <person name="Wang J."/>
            <person name="Yin Y."/>
            <person name="Wang J."/>
        </authorList>
    </citation>
    <scope>NUCLEOTIDE SEQUENCE [LARGE SCALE GENOMIC DNA]</scope>
    <source>
        <strain evidence="8">05x7-T-G4-1.051#20</strain>
    </source>
</reference>
<organism evidence="8">
    <name type="scientific">Magallana gigas</name>
    <name type="common">Pacific oyster</name>
    <name type="synonym">Crassostrea gigas</name>
    <dbReference type="NCBI Taxonomy" id="29159"/>
    <lineage>
        <taxon>Eukaryota</taxon>
        <taxon>Metazoa</taxon>
        <taxon>Spiralia</taxon>
        <taxon>Lophotrochozoa</taxon>
        <taxon>Mollusca</taxon>
        <taxon>Bivalvia</taxon>
        <taxon>Autobranchia</taxon>
        <taxon>Pteriomorphia</taxon>
        <taxon>Ostreida</taxon>
        <taxon>Ostreoidea</taxon>
        <taxon>Ostreidae</taxon>
        <taxon>Magallana</taxon>
    </lineage>
</organism>
<evidence type="ECO:0000256" key="4">
    <source>
        <dbReference type="ARBA" id="ARBA00022723"/>
    </source>
</evidence>
<dbReference type="InterPro" id="IPR001128">
    <property type="entry name" value="Cyt_P450"/>
</dbReference>
<dbReference type="PANTHER" id="PTHR24279">
    <property type="entry name" value="CYTOCHROME P450"/>
    <property type="match status" value="1"/>
</dbReference>
<evidence type="ECO:0000256" key="6">
    <source>
        <dbReference type="ARBA" id="ARBA00023004"/>
    </source>
</evidence>
<dbReference type="GO" id="GO:0005506">
    <property type="term" value="F:iron ion binding"/>
    <property type="evidence" value="ECO:0007669"/>
    <property type="project" value="InterPro"/>
</dbReference>
<dbReference type="HOGENOM" id="CLU_872246_0_0_1"/>
<evidence type="ECO:0000256" key="3">
    <source>
        <dbReference type="ARBA" id="ARBA00022617"/>
    </source>
</evidence>
<evidence type="ECO:0000256" key="2">
    <source>
        <dbReference type="ARBA" id="ARBA00010617"/>
    </source>
</evidence>
<evidence type="ECO:0000256" key="7">
    <source>
        <dbReference type="ARBA" id="ARBA00023033"/>
    </source>
</evidence>
<dbReference type="EMBL" id="JH821652">
    <property type="protein sequence ID" value="EKC42480.1"/>
    <property type="molecule type" value="Genomic_DNA"/>
</dbReference>
<comment type="cofactor">
    <cofactor evidence="1">
        <name>heme</name>
        <dbReference type="ChEBI" id="CHEBI:30413"/>
    </cofactor>
</comment>
<evidence type="ECO:0000256" key="5">
    <source>
        <dbReference type="ARBA" id="ARBA00023002"/>
    </source>
</evidence>
<keyword evidence="5" id="KW-0560">Oxidoreductase</keyword>
<gene>
    <name evidence="8" type="ORF">CGI_10023139</name>
</gene>
<keyword evidence="6" id="KW-0408">Iron</keyword>
<sequence length="267" mass="29931">MTHPLEIRTDGRKNKVKIEYMADGYQLVKSKKKGEAWVNLRRPTQEQMLRPTAVSSYVSSLSDVASDFVDMYLNEGQIDDLKSAMSKVVTESTGMLCFNKRLGCLEGASVIGSAVANTELKEATGKIEQAKAEGRLQEFIQGPSLLYALLTHPDMTPEMVQSVILDLFVAGVESTTNVLCFLWYELAKNQDKQQKLQEEIATFGDNNEITKESLLQMPYLKACVKEIMRQYPPSPSICRQLEEDTVINGYNVSAGVSVFKYLKHEEP</sequence>
<dbReference type="SUPFAM" id="SSF48264">
    <property type="entry name" value="Cytochrome P450"/>
    <property type="match status" value="1"/>
</dbReference>
<dbReference type="GO" id="GO:0004497">
    <property type="term" value="F:monooxygenase activity"/>
    <property type="evidence" value="ECO:0007669"/>
    <property type="project" value="UniProtKB-KW"/>
</dbReference>
<comment type="similarity">
    <text evidence="2">Belongs to the cytochrome P450 family.</text>
</comment>
<keyword evidence="7" id="KW-0503">Monooxygenase</keyword>
<dbReference type="InterPro" id="IPR036396">
    <property type="entry name" value="Cyt_P450_sf"/>
</dbReference>
<protein>
    <submittedName>
        <fullName evidence="8">Cytochrome P450 10</fullName>
    </submittedName>
</protein>
<name>K1RLM6_MAGGI</name>
<keyword evidence="4" id="KW-0479">Metal-binding</keyword>
<dbReference type="GO" id="GO:0016705">
    <property type="term" value="F:oxidoreductase activity, acting on paired donors, with incorporation or reduction of molecular oxygen"/>
    <property type="evidence" value="ECO:0007669"/>
    <property type="project" value="InterPro"/>
</dbReference>